<dbReference type="InterPro" id="IPR036374">
    <property type="entry name" value="OxRdtase_Mopterin-bd_sf"/>
</dbReference>
<dbReference type="InterPro" id="IPR006311">
    <property type="entry name" value="TAT_signal"/>
</dbReference>
<evidence type="ECO:0000313" key="7">
    <source>
        <dbReference type="EMBL" id="PND38121.1"/>
    </source>
</evidence>
<accession>A0A2N8KXH8</accession>
<keyword evidence="3 5" id="KW-0732">Signal</keyword>
<sequence length="332" mass="36983">MRHTDRHLAPSTPILASEITPQAVYQQRRHWLQLMASGAAGAGLAAWAGREALAQTAGPGKLAKLPGAKSTVAGAMSLDKLTRYEDASSYNNFYEFGTDKSDPARTAGSLKPRPWTVTVEGEVGKPGSFDLDQLLKLSPMEERIYRLRCVEGWSMVIPWVGYSLAELIKRVEPNSRAKYVEFISLADRSQMPGLRSGVLDWPYTEGLRIDEAMHPLSLLAFGMYGEVLPNQNGAPVRLVLPWKYGFKSAKSIVKIRFVEKQPVSSWTRAAASEYGFYSNVNPQVDHPRWSQASERRIGEDGLFAKKRPTLMFNGYAEQVASLYAGMDLKKFY</sequence>
<dbReference type="Gene3D" id="3.90.420.10">
    <property type="entry name" value="Oxidoreductase, molybdopterin-binding domain"/>
    <property type="match status" value="1"/>
</dbReference>
<keyword evidence="8" id="KW-1185">Reference proteome</keyword>
<dbReference type="GO" id="GO:0043546">
    <property type="term" value="F:molybdopterin cofactor binding"/>
    <property type="evidence" value="ECO:0007669"/>
    <property type="project" value="UniProtKB-UniRule"/>
</dbReference>
<comment type="catalytic activity">
    <reaction evidence="5">
        <text>L-methionyl-[protein] + a quinone + H2O = L-methionyl-(S)-S-oxide-[protein] + a quinol</text>
        <dbReference type="Rhea" id="RHEA:51292"/>
        <dbReference type="Rhea" id="RHEA-COMP:12313"/>
        <dbReference type="Rhea" id="RHEA-COMP:12315"/>
        <dbReference type="ChEBI" id="CHEBI:15377"/>
        <dbReference type="ChEBI" id="CHEBI:16044"/>
        <dbReference type="ChEBI" id="CHEBI:24646"/>
        <dbReference type="ChEBI" id="CHEBI:44120"/>
        <dbReference type="ChEBI" id="CHEBI:132124"/>
    </reaction>
</comment>
<evidence type="ECO:0000256" key="4">
    <source>
        <dbReference type="ARBA" id="ARBA00023002"/>
    </source>
</evidence>
<name>A0A2N8KXH8_9BURK</name>
<dbReference type="PROSITE" id="PS51318">
    <property type="entry name" value="TAT"/>
    <property type="match status" value="1"/>
</dbReference>
<keyword evidence="4 5" id="KW-0560">Oxidoreductase</keyword>
<feature type="binding site" evidence="5">
    <location>
        <begin position="94"/>
        <end position="95"/>
    </location>
    <ligand>
        <name>Mo-molybdopterin</name>
        <dbReference type="ChEBI" id="CHEBI:71302"/>
    </ligand>
</feature>
<evidence type="ECO:0000256" key="5">
    <source>
        <dbReference type="HAMAP-Rule" id="MF_01206"/>
    </source>
</evidence>
<dbReference type="PANTHER" id="PTHR43032">
    <property type="entry name" value="PROTEIN-METHIONINE-SULFOXIDE REDUCTASE"/>
    <property type="match status" value="1"/>
</dbReference>
<dbReference type="SUPFAM" id="SSF56524">
    <property type="entry name" value="Oxidoreductase molybdopterin-binding domain"/>
    <property type="match status" value="1"/>
</dbReference>
<dbReference type="GO" id="GO:0046872">
    <property type="term" value="F:metal ion binding"/>
    <property type="evidence" value="ECO:0007669"/>
    <property type="project" value="UniProtKB-KW"/>
</dbReference>
<dbReference type="OrthoDB" id="9795587at2"/>
<dbReference type="Proteomes" id="UP000235916">
    <property type="component" value="Unassembled WGS sequence"/>
</dbReference>
<gene>
    <name evidence="5" type="primary">msrP</name>
    <name evidence="7" type="ORF">C1O66_11730</name>
</gene>
<dbReference type="InterPro" id="IPR000572">
    <property type="entry name" value="OxRdtase_Mopterin-bd_dom"/>
</dbReference>
<comment type="similarity">
    <text evidence="5">Belongs to the MsrP family.</text>
</comment>
<evidence type="ECO:0000256" key="3">
    <source>
        <dbReference type="ARBA" id="ARBA00022729"/>
    </source>
</evidence>
<comment type="catalytic activity">
    <reaction evidence="5">
        <text>L-methionyl-[protein] + a quinone + H2O = L-methionyl-(R)-S-oxide-[protein] + a quinol</text>
        <dbReference type="Rhea" id="RHEA:51296"/>
        <dbReference type="Rhea" id="RHEA-COMP:12313"/>
        <dbReference type="Rhea" id="RHEA-COMP:12314"/>
        <dbReference type="ChEBI" id="CHEBI:15377"/>
        <dbReference type="ChEBI" id="CHEBI:16044"/>
        <dbReference type="ChEBI" id="CHEBI:24646"/>
        <dbReference type="ChEBI" id="CHEBI:45764"/>
        <dbReference type="ChEBI" id="CHEBI:132124"/>
    </reaction>
</comment>
<feature type="binding site" evidence="5">
    <location>
        <begin position="248"/>
        <end position="250"/>
    </location>
    <ligand>
        <name>Mo-molybdopterin</name>
        <dbReference type="ChEBI" id="CHEBI:71302"/>
    </ligand>
</feature>
<dbReference type="Pfam" id="PF00174">
    <property type="entry name" value="Oxidored_molyb"/>
    <property type="match status" value="1"/>
</dbReference>
<dbReference type="AlphaFoldDB" id="A0A2N8KXH8"/>
<keyword evidence="2 5" id="KW-0479">Metal-binding</keyword>
<dbReference type="GO" id="GO:0016672">
    <property type="term" value="F:oxidoreductase activity, acting on a sulfur group of donors, quinone or similar compound as acceptor"/>
    <property type="evidence" value="ECO:0007669"/>
    <property type="project" value="UniProtKB-UniRule"/>
</dbReference>
<comment type="cofactor">
    <cofactor evidence="5">
        <name>Mo-molybdopterin</name>
        <dbReference type="ChEBI" id="CHEBI:71302"/>
    </cofactor>
    <text evidence="5">Binds 1 Mo-molybdopterin (Mo-MPT) cofactor per subunit.</text>
</comment>
<feature type="binding site" evidence="5">
    <location>
        <position position="91"/>
    </location>
    <ligand>
        <name>Mo-molybdopterin</name>
        <dbReference type="ChEBI" id="CHEBI:71302"/>
    </ligand>
</feature>
<evidence type="ECO:0000313" key="8">
    <source>
        <dbReference type="Proteomes" id="UP000235916"/>
    </source>
</evidence>
<feature type="domain" description="Oxidoreductase molybdopterin-binding" evidence="6">
    <location>
        <begin position="111"/>
        <end position="266"/>
    </location>
</feature>
<feature type="binding site" evidence="5">
    <location>
        <position position="237"/>
    </location>
    <ligand>
        <name>Mo-molybdopterin</name>
        <dbReference type="ChEBI" id="CHEBI:71302"/>
    </ligand>
</feature>
<proteinExistence type="inferred from homology"/>
<comment type="caution">
    <text evidence="7">The sequence shown here is derived from an EMBL/GenBank/DDBJ whole genome shotgun (WGS) entry which is preliminary data.</text>
</comment>
<dbReference type="NCBIfam" id="NF003767">
    <property type="entry name" value="PRK05363.1"/>
    <property type="match status" value="1"/>
</dbReference>
<evidence type="ECO:0000256" key="2">
    <source>
        <dbReference type="ARBA" id="ARBA00022723"/>
    </source>
</evidence>
<organism evidence="7 8">
    <name type="scientific">Kinneretia aquatilis</name>
    <dbReference type="NCBI Taxonomy" id="2070761"/>
    <lineage>
        <taxon>Bacteria</taxon>
        <taxon>Pseudomonadati</taxon>
        <taxon>Pseudomonadota</taxon>
        <taxon>Betaproteobacteria</taxon>
        <taxon>Burkholderiales</taxon>
        <taxon>Sphaerotilaceae</taxon>
        <taxon>Roseateles</taxon>
    </lineage>
</organism>
<evidence type="ECO:0000259" key="6">
    <source>
        <dbReference type="Pfam" id="PF00174"/>
    </source>
</evidence>
<dbReference type="RefSeq" id="WP_102768041.1">
    <property type="nucleotide sequence ID" value="NZ_POSP01000003.1"/>
</dbReference>
<dbReference type="HAMAP" id="MF_01206">
    <property type="entry name" value="MsrP"/>
    <property type="match status" value="1"/>
</dbReference>
<evidence type="ECO:0000256" key="1">
    <source>
        <dbReference type="ARBA" id="ARBA00022505"/>
    </source>
</evidence>
<reference evidence="7 8" key="1">
    <citation type="submission" date="2018-01" db="EMBL/GenBank/DDBJ databases">
        <title>Draft genome sequence of Paucibacter aquatile CR182 isolated from freshwater of the Nakdong River.</title>
        <authorList>
            <person name="Choi A."/>
            <person name="Chung E.J."/>
        </authorList>
    </citation>
    <scope>NUCLEOTIDE SEQUENCE [LARGE SCALE GENOMIC DNA]</scope>
    <source>
        <strain evidence="7 8">CR182</strain>
    </source>
</reference>
<dbReference type="EC" id="1.8.5.-" evidence="5"/>
<dbReference type="GO" id="GO:0030091">
    <property type="term" value="P:protein repair"/>
    <property type="evidence" value="ECO:0007669"/>
    <property type="project" value="UniProtKB-UniRule"/>
</dbReference>
<dbReference type="EMBL" id="POSP01000003">
    <property type="protein sequence ID" value="PND38121.1"/>
    <property type="molecule type" value="Genomic_DNA"/>
</dbReference>
<comment type="subunit">
    <text evidence="5">Heterodimer of a catalytic subunit (MsrP) and a heme-binding subunit (MsrQ).</text>
</comment>
<feature type="binding site" evidence="5">
    <location>
        <position position="184"/>
    </location>
    <ligand>
        <name>Mo-molybdopterin</name>
        <dbReference type="ChEBI" id="CHEBI:71302"/>
    </ligand>
</feature>
<comment type="function">
    <text evidence="5">Part of the MsrPQ system that repairs oxidized periplasmic proteins containing methionine sulfoxide residues (Met-O), using respiratory chain electrons. Thus protects these proteins from oxidative-stress damage caused by reactive species of oxygen and chlorine generated by the host defense mechanisms. MsrPQ is essential for the maintenance of envelope integrity under bleach stress, rescuing a wide series of structurally unrelated periplasmic proteins from methionine oxidation. The catalytic subunit MsrP is non-stereospecific, being able to reduce both (R-) and (S-) diastereoisomers of methionine sulfoxide.</text>
</comment>
<feature type="binding site" evidence="5">
    <location>
        <position position="149"/>
    </location>
    <ligand>
        <name>Mo-molybdopterin</name>
        <dbReference type="ChEBI" id="CHEBI:71302"/>
    </ligand>
    <ligandPart>
        <name>Mo</name>
        <dbReference type="ChEBI" id="CHEBI:28685"/>
    </ligandPart>
</feature>
<dbReference type="InterPro" id="IPR022867">
    <property type="entry name" value="MsrP"/>
</dbReference>
<protein>
    <recommendedName>
        <fullName evidence="5">Protein-methionine-sulfoxide reductase catalytic subunit MsrP</fullName>
        <ecNumber evidence="5">1.8.5.-</ecNumber>
    </recommendedName>
</protein>
<feature type="binding site" evidence="5">
    <location>
        <position position="232"/>
    </location>
    <ligand>
        <name>Mo-molybdopterin</name>
        <dbReference type="ChEBI" id="CHEBI:71302"/>
    </ligand>
</feature>
<keyword evidence="1 5" id="KW-0500">Molybdenum</keyword>
<dbReference type="PANTHER" id="PTHR43032:SF3">
    <property type="entry name" value="PROTEIN-METHIONINE-SULFOXIDE REDUCTASE CATALYTIC SUBUNIT MSRP"/>
    <property type="match status" value="1"/>
</dbReference>
<comment type="PTM">
    <text evidence="5">Predicted to be exported by the Tat system. The position of the signal peptide cleavage has not been experimentally proven.</text>
</comment>